<keyword evidence="1" id="KW-0732">Signal</keyword>
<feature type="chain" id="PRO_5015945770" description="Malectin domain-containing protein" evidence="1">
    <location>
        <begin position="22"/>
        <end position="277"/>
    </location>
</feature>
<dbReference type="AlphaFoldDB" id="A0A2V3ILU0"/>
<dbReference type="EMBL" id="NBIV01000139">
    <property type="protein sequence ID" value="PXF43054.1"/>
    <property type="molecule type" value="Genomic_DNA"/>
</dbReference>
<evidence type="ECO:0000313" key="3">
    <source>
        <dbReference type="EMBL" id="PXF43054.1"/>
    </source>
</evidence>
<reference evidence="3 4" key="1">
    <citation type="journal article" date="2018" name="Mol. Biol. Evol.">
        <title>Analysis of the draft genome of the red seaweed Gracilariopsis chorda provides insights into genome size evolution in Rhodophyta.</title>
        <authorList>
            <person name="Lee J."/>
            <person name="Yang E.C."/>
            <person name="Graf L."/>
            <person name="Yang J.H."/>
            <person name="Qiu H."/>
            <person name="Zel Zion U."/>
            <person name="Chan C.X."/>
            <person name="Stephens T.G."/>
            <person name="Weber A.P.M."/>
            <person name="Boo G.H."/>
            <person name="Boo S.M."/>
            <person name="Kim K.M."/>
            <person name="Shin Y."/>
            <person name="Jung M."/>
            <person name="Lee S.J."/>
            <person name="Yim H.S."/>
            <person name="Lee J.H."/>
            <person name="Bhattacharya D."/>
            <person name="Yoon H.S."/>
        </authorList>
    </citation>
    <scope>NUCLEOTIDE SEQUENCE [LARGE SCALE GENOMIC DNA]</scope>
    <source>
        <strain evidence="3 4">SKKU-2015</strain>
        <tissue evidence="3">Whole body</tissue>
    </source>
</reference>
<proteinExistence type="predicted"/>
<organism evidence="3 4">
    <name type="scientific">Gracilariopsis chorda</name>
    <dbReference type="NCBI Taxonomy" id="448386"/>
    <lineage>
        <taxon>Eukaryota</taxon>
        <taxon>Rhodophyta</taxon>
        <taxon>Florideophyceae</taxon>
        <taxon>Rhodymeniophycidae</taxon>
        <taxon>Gracilariales</taxon>
        <taxon>Gracilariaceae</taxon>
        <taxon>Gracilariopsis</taxon>
    </lineage>
</organism>
<dbReference type="OrthoDB" id="10569913at2759"/>
<name>A0A2V3ILU0_9FLOR</name>
<evidence type="ECO:0000313" key="4">
    <source>
        <dbReference type="Proteomes" id="UP000247409"/>
    </source>
</evidence>
<feature type="domain" description="Malectin" evidence="2">
    <location>
        <begin position="148"/>
        <end position="251"/>
    </location>
</feature>
<accession>A0A2V3ILU0</accession>
<gene>
    <name evidence="3" type="ORF">BWQ96_07201</name>
</gene>
<keyword evidence="4" id="KW-1185">Reference proteome</keyword>
<feature type="signal peptide" evidence="1">
    <location>
        <begin position="1"/>
        <end position="21"/>
    </location>
</feature>
<evidence type="ECO:0000256" key="1">
    <source>
        <dbReference type="SAM" id="SignalP"/>
    </source>
</evidence>
<sequence>MFAKTCTVALTLSSLLVCAFGAPYRIDFTARNDGNTVPVVAEPPIVEMPVTELDDPITPEEAAPAADRMATEGAVPTTMPSTEEVVMNIEPLDEPMSTPEEIEEVSNSSETIPHYFVYNIGGKSFDEVKADPTEYLVGETLAFEMPEAIIAGAKDVIADLYKSHRYGMLGSIWGYDIPVQYPGYYACSMHYCETYSENFVAESRRKFEVTIIGDASPETEHREEFDVMEELGYQEFTAYNRTFENIAISEILSIREKPTTGDAFLSGISCIYTAPLN</sequence>
<comment type="caution">
    <text evidence="3">The sequence shown here is derived from an EMBL/GenBank/DDBJ whole genome shotgun (WGS) entry which is preliminary data.</text>
</comment>
<dbReference type="Proteomes" id="UP000247409">
    <property type="component" value="Unassembled WGS sequence"/>
</dbReference>
<dbReference type="Pfam" id="PF11721">
    <property type="entry name" value="Malectin"/>
    <property type="match status" value="1"/>
</dbReference>
<dbReference type="Gene3D" id="2.60.120.430">
    <property type="entry name" value="Galactose-binding lectin"/>
    <property type="match status" value="1"/>
</dbReference>
<evidence type="ECO:0000259" key="2">
    <source>
        <dbReference type="Pfam" id="PF11721"/>
    </source>
</evidence>
<protein>
    <recommendedName>
        <fullName evidence="2">Malectin domain-containing protein</fullName>
    </recommendedName>
</protein>
<dbReference type="InterPro" id="IPR021720">
    <property type="entry name" value="Malectin_dom"/>
</dbReference>